<name>A0A9Q1A6J5_SALPP</name>
<dbReference type="EMBL" id="JAPFFK010000006">
    <property type="protein sequence ID" value="KAJ6759807.1"/>
    <property type="molecule type" value="Genomic_DNA"/>
</dbReference>
<gene>
    <name evidence="2" type="ORF">OIU79_024796</name>
</gene>
<accession>A0A9Q1A6J5</accession>
<keyword evidence="3" id="KW-1185">Reference proteome</keyword>
<keyword evidence="1" id="KW-1133">Transmembrane helix</keyword>
<sequence>MHDNYKIFFERHYMIGRSFIRLTLNFILGRNVLSMINLIALFSLFPFFVFTCLLYLKYFLFWICSLGDLFVKTGFRNL</sequence>
<protein>
    <submittedName>
        <fullName evidence="2">Uncharacterized protein</fullName>
    </submittedName>
</protein>
<comment type="caution">
    <text evidence="2">The sequence shown here is derived from an EMBL/GenBank/DDBJ whole genome shotgun (WGS) entry which is preliminary data.</text>
</comment>
<reference evidence="2" key="2">
    <citation type="journal article" date="2023" name="Int. J. Mol. Sci.">
        <title>De Novo Assembly and Annotation of 11 Diverse Shrub Willow (Salix) Genomes Reveals Novel Gene Organization in Sex-Linked Regions.</title>
        <authorList>
            <person name="Hyden B."/>
            <person name="Feng K."/>
            <person name="Yates T.B."/>
            <person name="Jawdy S."/>
            <person name="Cereghino C."/>
            <person name="Smart L.B."/>
            <person name="Muchero W."/>
        </authorList>
    </citation>
    <scope>NUCLEOTIDE SEQUENCE</scope>
    <source>
        <tissue evidence="2">Shoot tip</tissue>
    </source>
</reference>
<proteinExistence type="predicted"/>
<feature type="transmembrane region" description="Helical" evidence="1">
    <location>
        <begin position="20"/>
        <end position="42"/>
    </location>
</feature>
<organism evidence="2 3">
    <name type="scientific">Salix purpurea</name>
    <name type="common">Purple osier willow</name>
    <dbReference type="NCBI Taxonomy" id="77065"/>
    <lineage>
        <taxon>Eukaryota</taxon>
        <taxon>Viridiplantae</taxon>
        <taxon>Streptophyta</taxon>
        <taxon>Embryophyta</taxon>
        <taxon>Tracheophyta</taxon>
        <taxon>Spermatophyta</taxon>
        <taxon>Magnoliopsida</taxon>
        <taxon>eudicotyledons</taxon>
        <taxon>Gunneridae</taxon>
        <taxon>Pentapetalae</taxon>
        <taxon>rosids</taxon>
        <taxon>fabids</taxon>
        <taxon>Malpighiales</taxon>
        <taxon>Salicaceae</taxon>
        <taxon>Saliceae</taxon>
        <taxon>Salix</taxon>
    </lineage>
</organism>
<dbReference type="AlphaFoldDB" id="A0A9Q1A6J5"/>
<reference evidence="2" key="1">
    <citation type="submission" date="2022-11" db="EMBL/GenBank/DDBJ databases">
        <authorList>
            <person name="Hyden B.L."/>
            <person name="Feng K."/>
            <person name="Yates T."/>
            <person name="Jawdy S."/>
            <person name="Smart L.B."/>
            <person name="Muchero W."/>
        </authorList>
    </citation>
    <scope>NUCLEOTIDE SEQUENCE</scope>
    <source>
        <tissue evidence="2">Shoot tip</tissue>
    </source>
</reference>
<keyword evidence="1" id="KW-0812">Transmembrane</keyword>
<dbReference type="Proteomes" id="UP001151532">
    <property type="component" value="Chromosome 15Z"/>
</dbReference>
<evidence type="ECO:0000313" key="2">
    <source>
        <dbReference type="EMBL" id="KAJ6759807.1"/>
    </source>
</evidence>
<feature type="transmembrane region" description="Helical" evidence="1">
    <location>
        <begin position="48"/>
        <end position="71"/>
    </location>
</feature>
<evidence type="ECO:0000313" key="3">
    <source>
        <dbReference type="Proteomes" id="UP001151532"/>
    </source>
</evidence>
<evidence type="ECO:0000256" key="1">
    <source>
        <dbReference type="SAM" id="Phobius"/>
    </source>
</evidence>
<keyword evidence="1" id="KW-0472">Membrane</keyword>
<dbReference type="OrthoDB" id="3640at2759"/>